<protein>
    <recommendedName>
        <fullName evidence="1">DUF6891 domain-containing protein</fullName>
    </recommendedName>
</protein>
<evidence type="ECO:0000259" key="1">
    <source>
        <dbReference type="Pfam" id="PF21831"/>
    </source>
</evidence>
<dbReference type="AlphaFoldDB" id="A0AAI8TX13"/>
<sequence>MMSLPETLRSSLSEYVRPYLAAGFWDLDDVTCWAFDHAEGLEEHRDEVTALVRAMWQDRLVEQARWPDTGDYDRLQSVFEQLESESIVARMCFSCCGTCAYHDIASEATWVADGGIREIGYVYFHQQDAYELGYPEPTVYLGFGSFNPHPALPEAIRSAATAGDEAAMDEALAQTDVLVGTRVVEIATGHGLSVTWSGSAVERIEVRLPQWRKPLPQ</sequence>
<feature type="domain" description="DUF6891" evidence="1">
    <location>
        <begin position="7"/>
        <end position="213"/>
    </location>
</feature>
<proteinExistence type="predicted"/>
<accession>A0AAI8TX13</accession>
<dbReference type="EMBL" id="AP027452">
    <property type="protein sequence ID" value="BDY32553.1"/>
    <property type="molecule type" value="Genomic_DNA"/>
</dbReference>
<dbReference type="Pfam" id="PF21831">
    <property type="entry name" value="DUF6891"/>
    <property type="match status" value="1"/>
</dbReference>
<dbReference type="InterPro" id="IPR054186">
    <property type="entry name" value="DUF6891"/>
</dbReference>
<organism evidence="2 3">
    <name type="scientific">Mycolicibacterium mageritense</name>
    <name type="common">Mycobacterium mageritense</name>
    <dbReference type="NCBI Taxonomy" id="53462"/>
    <lineage>
        <taxon>Bacteria</taxon>
        <taxon>Bacillati</taxon>
        <taxon>Actinomycetota</taxon>
        <taxon>Actinomycetes</taxon>
        <taxon>Mycobacteriales</taxon>
        <taxon>Mycobacteriaceae</taxon>
        <taxon>Mycolicibacterium</taxon>
    </lineage>
</organism>
<evidence type="ECO:0000313" key="3">
    <source>
        <dbReference type="Proteomes" id="UP001241092"/>
    </source>
</evidence>
<reference evidence="2" key="1">
    <citation type="submission" date="2023-03" db="EMBL/GenBank/DDBJ databases">
        <title>Draft genome sequence of a Mycolicibacterium mageritense strain H4_3_1 isolated from a hybrid biological-inorganic system reactor.</title>
        <authorList>
            <person name="Feng X."/>
            <person name="Kazama D."/>
            <person name="Sato K."/>
            <person name="Kobayashi H."/>
        </authorList>
    </citation>
    <scope>NUCLEOTIDE SEQUENCE</scope>
    <source>
        <strain evidence="2">H4_3_1</strain>
    </source>
</reference>
<dbReference type="Proteomes" id="UP001241092">
    <property type="component" value="Chromosome"/>
</dbReference>
<evidence type="ECO:0000313" key="2">
    <source>
        <dbReference type="EMBL" id="BDY32553.1"/>
    </source>
</evidence>
<name>A0AAI8TX13_MYCME</name>
<gene>
    <name evidence="2" type="ORF">hbim_06521</name>
</gene>